<dbReference type="GeneID" id="107417068"/>
<feature type="region of interest" description="Disordered" evidence="1">
    <location>
        <begin position="1"/>
        <end position="91"/>
    </location>
</feature>
<evidence type="ECO:0000313" key="3">
    <source>
        <dbReference type="RefSeq" id="XP_015881109.1"/>
    </source>
</evidence>
<proteinExistence type="predicted"/>
<dbReference type="KEGG" id="zju:107417068"/>
<feature type="compositionally biased region" description="Polar residues" evidence="1">
    <location>
        <begin position="1"/>
        <end position="11"/>
    </location>
</feature>
<dbReference type="RefSeq" id="XP_015881109.1">
    <property type="nucleotide sequence ID" value="XM_016025623.1"/>
</dbReference>
<evidence type="ECO:0000256" key="1">
    <source>
        <dbReference type="SAM" id="MobiDB-lite"/>
    </source>
</evidence>
<evidence type="ECO:0000313" key="2">
    <source>
        <dbReference type="Proteomes" id="UP001652623"/>
    </source>
</evidence>
<reference evidence="3" key="1">
    <citation type="submission" date="2025-08" db="UniProtKB">
        <authorList>
            <consortium name="RefSeq"/>
        </authorList>
    </citation>
    <scope>IDENTIFICATION</scope>
    <source>
        <tissue evidence="3">Seedling</tissue>
    </source>
</reference>
<feature type="compositionally biased region" description="Acidic residues" evidence="1">
    <location>
        <begin position="56"/>
        <end position="65"/>
    </location>
</feature>
<feature type="compositionally biased region" description="Basic and acidic residues" evidence="1">
    <location>
        <begin position="27"/>
        <end position="41"/>
    </location>
</feature>
<dbReference type="AlphaFoldDB" id="A0A6P4A5Q9"/>
<sequence>MGNCLVRSSNRVLAEDDDDVLHLHPHRKEEEKAHDVKVKEAAKRRKKTVSFRLHEEEEEEDEDEIHENGGGVKENPNNNDNGKGDPKSGVVRIKVVLTRQELKQLVMGSEMPKDNNNNSQPHISCVEELLNVIKSRGRMVSEIKEGRPGIKNDGSWRPSLESIAEESY</sequence>
<dbReference type="Proteomes" id="UP001652623">
    <property type="component" value="Chromosome 4"/>
</dbReference>
<feature type="region of interest" description="Disordered" evidence="1">
    <location>
        <begin position="145"/>
        <end position="168"/>
    </location>
</feature>
<dbReference type="PANTHER" id="PTHR35704:SF1">
    <property type="entry name" value="OS02G0254600 PROTEIN"/>
    <property type="match status" value="1"/>
</dbReference>
<gene>
    <name evidence="3" type="primary">LOC107417068</name>
</gene>
<organism evidence="2 3">
    <name type="scientific">Ziziphus jujuba</name>
    <name type="common">Chinese jujube</name>
    <name type="synonym">Ziziphus sativa</name>
    <dbReference type="NCBI Taxonomy" id="326968"/>
    <lineage>
        <taxon>Eukaryota</taxon>
        <taxon>Viridiplantae</taxon>
        <taxon>Streptophyta</taxon>
        <taxon>Embryophyta</taxon>
        <taxon>Tracheophyta</taxon>
        <taxon>Spermatophyta</taxon>
        <taxon>Magnoliopsida</taxon>
        <taxon>eudicotyledons</taxon>
        <taxon>Gunneridae</taxon>
        <taxon>Pentapetalae</taxon>
        <taxon>rosids</taxon>
        <taxon>fabids</taxon>
        <taxon>Rosales</taxon>
        <taxon>Rhamnaceae</taxon>
        <taxon>Paliureae</taxon>
        <taxon>Ziziphus</taxon>
    </lineage>
</organism>
<name>A0A6P4A5Q9_ZIZJJ</name>
<protein>
    <submittedName>
        <fullName evidence="3">Uncharacterized protein LOC107417068</fullName>
    </submittedName>
</protein>
<accession>A0A6P4A5Q9</accession>
<dbReference type="InParanoid" id="A0A6P4A5Q9"/>
<dbReference type="PANTHER" id="PTHR35704">
    <property type="entry name" value="OS02G0254600 PROTEIN"/>
    <property type="match status" value="1"/>
</dbReference>
<keyword evidence="2" id="KW-1185">Reference proteome</keyword>